<evidence type="ECO:0000313" key="3">
    <source>
        <dbReference type="EMBL" id="POM76235.1"/>
    </source>
</evidence>
<dbReference type="Proteomes" id="UP000237271">
    <property type="component" value="Unassembled WGS sequence"/>
</dbReference>
<evidence type="ECO:0000313" key="4">
    <source>
        <dbReference type="Proteomes" id="UP000237271"/>
    </source>
</evidence>
<evidence type="ECO:0000259" key="2">
    <source>
        <dbReference type="Pfam" id="PF21056"/>
    </source>
</evidence>
<name>A0A2P4YEJ1_9STRA</name>
<evidence type="ECO:0000256" key="1">
    <source>
        <dbReference type="SAM" id="MobiDB-lite"/>
    </source>
</evidence>
<dbReference type="Pfam" id="PF21056">
    <property type="entry name" value="ZSWIM1-3_RNaseH-like"/>
    <property type="match status" value="1"/>
</dbReference>
<reference evidence="3 4" key="1">
    <citation type="journal article" date="2017" name="Genome Biol. Evol.">
        <title>Phytophthora megakarya and P. palmivora, closely related causal agents of cacao black pod rot, underwent increases in genome sizes and gene numbers by different mechanisms.</title>
        <authorList>
            <person name="Ali S.S."/>
            <person name="Shao J."/>
            <person name="Lary D.J."/>
            <person name="Kronmiller B."/>
            <person name="Shen D."/>
            <person name="Strem M.D."/>
            <person name="Amoako-Attah I."/>
            <person name="Akrofi A.Y."/>
            <person name="Begoude B.A."/>
            <person name="Ten Hoopen G.M."/>
            <person name="Coulibaly K."/>
            <person name="Kebe B.I."/>
            <person name="Melnick R.L."/>
            <person name="Guiltinan M.J."/>
            <person name="Tyler B.M."/>
            <person name="Meinhardt L.W."/>
            <person name="Bailey B.A."/>
        </authorList>
    </citation>
    <scope>NUCLEOTIDE SEQUENCE [LARGE SCALE GENOMIC DNA]</scope>
    <source>
        <strain evidence="4">sbr112.9</strain>
    </source>
</reference>
<organism evidence="3 4">
    <name type="scientific">Phytophthora palmivora</name>
    <dbReference type="NCBI Taxonomy" id="4796"/>
    <lineage>
        <taxon>Eukaryota</taxon>
        <taxon>Sar</taxon>
        <taxon>Stramenopiles</taxon>
        <taxon>Oomycota</taxon>
        <taxon>Peronosporomycetes</taxon>
        <taxon>Peronosporales</taxon>
        <taxon>Peronosporaceae</taxon>
        <taxon>Phytophthora</taxon>
    </lineage>
</organism>
<dbReference type="PANTHER" id="PTHR31569">
    <property type="entry name" value="SWIM-TYPE DOMAIN-CONTAINING PROTEIN"/>
    <property type="match status" value="1"/>
</dbReference>
<accession>A0A2P4YEJ1</accession>
<sequence length="500" mass="56486">MSASMQGDLENEWYAMGIPCDAVETTTRPAGGKLTGGAGVKTTRPAEVYAVPVGEDLKITKLAVIVINNTVASSDSDDGEVAVSSDSEFDPAEFEVSDVDDEDAAISGGSVLTTEGPDTVQKKKRGRHDQFDDNHREYKVSRTISTTSILSHQSLRKERRRTKTWNDRELMRKAHEPVTNLVPEFPTNVFADWEDFDATLQSYMTANYLCLNVRNSESREKYNRVYQAFAEHDHLFKAYWCTHASTQASRGKDRPDRDCRYTGCEAGFTVRSVKSIVNGCVAWNVQTIQGTERRHKIFIAQISLHNHKTNQVIYDSYRGAKSRQLAPEVRHELGLLTDMKVPSPDINRYLSDKLDVILSPQQTRHILQLVLGSTTIERTKLLLDTFAESDSGNDVLLVQDQLDITCIIVMQTSAQKTCFKQWGDRLVMDWTHGTNNLDYHLGNTNLMPSPGHLSNMTRYSFDFLALDQKGETMLLVEVFKRKNLSWNNIQTVVIDKDFVE</sequence>
<dbReference type="EMBL" id="NCKW01003492">
    <property type="protein sequence ID" value="POM76235.1"/>
    <property type="molecule type" value="Genomic_DNA"/>
</dbReference>
<feature type="domain" description="ZSWIM1/3 RNaseH-like" evidence="2">
    <location>
        <begin position="385"/>
        <end position="500"/>
    </location>
</feature>
<dbReference type="AlphaFoldDB" id="A0A2P4YEJ1"/>
<dbReference type="PANTHER" id="PTHR31569:SF4">
    <property type="entry name" value="SWIM-TYPE DOMAIN-CONTAINING PROTEIN"/>
    <property type="match status" value="1"/>
</dbReference>
<feature type="region of interest" description="Disordered" evidence="1">
    <location>
        <begin position="74"/>
        <end position="133"/>
    </location>
</feature>
<dbReference type="OrthoDB" id="124789at2759"/>
<comment type="caution">
    <text evidence="3">The sequence shown here is derived from an EMBL/GenBank/DDBJ whole genome shotgun (WGS) entry which is preliminary data.</text>
</comment>
<gene>
    <name evidence="3" type="ORF">PHPALM_6549</name>
</gene>
<feature type="compositionally biased region" description="Acidic residues" evidence="1">
    <location>
        <begin position="87"/>
        <end position="104"/>
    </location>
</feature>
<dbReference type="InterPro" id="IPR052579">
    <property type="entry name" value="Zinc_finger_SWIM"/>
</dbReference>
<protein>
    <recommendedName>
        <fullName evidence="2">ZSWIM1/3 RNaseH-like domain-containing protein</fullName>
    </recommendedName>
</protein>
<keyword evidence="4" id="KW-1185">Reference proteome</keyword>
<dbReference type="InterPro" id="IPR048324">
    <property type="entry name" value="ZSWIM1-3_RNaseH-like"/>
</dbReference>
<proteinExistence type="predicted"/>